<evidence type="ECO:0000256" key="3">
    <source>
        <dbReference type="ARBA" id="ARBA00022448"/>
    </source>
</evidence>
<accession>A0A0K9PUB4</accession>
<feature type="transmembrane region" description="Helical" evidence="7">
    <location>
        <begin position="235"/>
        <end position="254"/>
    </location>
</feature>
<keyword evidence="5 7" id="KW-1133">Transmembrane helix</keyword>
<evidence type="ECO:0000256" key="7">
    <source>
        <dbReference type="SAM" id="Phobius"/>
    </source>
</evidence>
<evidence type="ECO:0000313" key="8">
    <source>
        <dbReference type="EMBL" id="KMZ71847.1"/>
    </source>
</evidence>
<dbReference type="STRING" id="29655.A0A0K9PUB4"/>
<reference evidence="9" key="1">
    <citation type="journal article" date="2016" name="Nature">
        <title>The genome of the seagrass Zostera marina reveals angiosperm adaptation to the sea.</title>
        <authorList>
            <person name="Olsen J.L."/>
            <person name="Rouze P."/>
            <person name="Verhelst B."/>
            <person name="Lin Y.-C."/>
            <person name="Bayer T."/>
            <person name="Collen J."/>
            <person name="Dattolo E."/>
            <person name="De Paoli E."/>
            <person name="Dittami S."/>
            <person name="Maumus F."/>
            <person name="Michel G."/>
            <person name="Kersting A."/>
            <person name="Lauritano C."/>
            <person name="Lohaus R."/>
            <person name="Toepel M."/>
            <person name="Tonon T."/>
            <person name="Vanneste K."/>
            <person name="Amirebrahimi M."/>
            <person name="Brakel J."/>
            <person name="Bostroem C."/>
            <person name="Chovatia M."/>
            <person name="Grimwood J."/>
            <person name="Jenkins J.W."/>
            <person name="Jueterbock A."/>
            <person name="Mraz A."/>
            <person name="Stam W.T."/>
            <person name="Tice H."/>
            <person name="Bornberg-Bauer E."/>
            <person name="Green P.J."/>
            <person name="Pearson G.A."/>
            <person name="Procaccini G."/>
            <person name="Duarte C.M."/>
            <person name="Schmutz J."/>
            <person name="Reusch T.B.H."/>
            <person name="Van de Peer Y."/>
        </authorList>
    </citation>
    <scope>NUCLEOTIDE SEQUENCE [LARGE SCALE GENOMIC DNA]</scope>
    <source>
        <strain evidence="9">cv. Finnish</strain>
    </source>
</reference>
<dbReference type="InterPro" id="IPR013936">
    <property type="entry name" value="CRT-like"/>
</dbReference>
<evidence type="ECO:0000313" key="9">
    <source>
        <dbReference type="Proteomes" id="UP000036987"/>
    </source>
</evidence>
<evidence type="ECO:0000256" key="6">
    <source>
        <dbReference type="ARBA" id="ARBA00023136"/>
    </source>
</evidence>
<feature type="transmembrane region" description="Helical" evidence="7">
    <location>
        <begin position="152"/>
        <end position="171"/>
    </location>
</feature>
<dbReference type="OrthoDB" id="416555at2759"/>
<feature type="transmembrane region" description="Helical" evidence="7">
    <location>
        <begin position="390"/>
        <end position="408"/>
    </location>
</feature>
<proteinExistence type="inferred from homology"/>
<evidence type="ECO:0000256" key="5">
    <source>
        <dbReference type="ARBA" id="ARBA00022989"/>
    </source>
</evidence>
<evidence type="ECO:0000256" key="4">
    <source>
        <dbReference type="ARBA" id="ARBA00022692"/>
    </source>
</evidence>
<dbReference type="GO" id="GO:0034635">
    <property type="term" value="P:glutathione transport"/>
    <property type="evidence" value="ECO:0000318"/>
    <property type="project" value="GO_Central"/>
</dbReference>
<keyword evidence="4 7" id="KW-0812">Transmembrane</keyword>
<keyword evidence="3" id="KW-0813">Transport</keyword>
<feature type="transmembrane region" description="Helical" evidence="7">
    <location>
        <begin position="177"/>
        <end position="197"/>
    </location>
</feature>
<dbReference type="AlphaFoldDB" id="A0A0K9PUB4"/>
<feature type="transmembrane region" description="Helical" evidence="7">
    <location>
        <begin position="332"/>
        <end position="352"/>
    </location>
</feature>
<dbReference type="OMA" id="FAYIIPM"/>
<evidence type="ECO:0000256" key="2">
    <source>
        <dbReference type="ARBA" id="ARBA00006690"/>
    </source>
</evidence>
<organism evidence="8 9">
    <name type="scientific">Zostera marina</name>
    <name type="common">Eelgrass</name>
    <dbReference type="NCBI Taxonomy" id="29655"/>
    <lineage>
        <taxon>Eukaryota</taxon>
        <taxon>Viridiplantae</taxon>
        <taxon>Streptophyta</taxon>
        <taxon>Embryophyta</taxon>
        <taxon>Tracheophyta</taxon>
        <taxon>Spermatophyta</taxon>
        <taxon>Magnoliopsida</taxon>
        <taxon>Liliopsida</taxon>
        <taxon>Zosteraceae</taxon>
        <taxon>Zostera</taxon>
    </lineage>
</organism>
<sequence>MVCIRYHFSNLHQPQYSESRFRMQLGSVQIPLLKFRSVNQISSRIIPLFSVRKRNCKLMDDIRAGCSSGGEPKSDGGGASIGLLVASTVTISLATANRVLYKLALVPMKEYPFFMAQTTTFGYVVIYFSILYARYKAGIVTTEMLGLPKSRFAAIGLLEALGVASGMAAAAMLPGPVIPILSQAFTIWQLLFSTLILKRRYSLNQILGCLLVAGGVIIAVGSGSDDGHILSHVGAFWPVLMIGSTALQATASILKEFVFIDSAKRLEGKTLDLFVVNSFGSGFQASFLFLLLPLLSNLKGIPFYELPSYFRSGMGCFLNIGETNQDCQGAPWLPLLYIAVNMCFNISALNLLKVSSALVSSLSITLSVPLSIYILTLPLPFMPGGSNLDAFFVTGVLVLFLGLMLYNFPQSAGQRSKSD</sequence>
<dbReference type="EMBL" id="LFYR01000655">
    <property type="protein sequence ID" value="KMZ71847.1"/>
    <property type="molecule type" value="Genomic_DNA"/>
</dbReference>
<dbReference type="Pfam" id="PF08627">
    <property type="entry name" value="CRT-like"/>
    <property type="match status" value="1"/>
</dbReference>
<dbReference type="GO" id="GO:0016020">
    <property type="term" value="C:membrane"/>
    <property type="evidence" value="ECO:0007669"/>
    <property type="project" value="UniProtKB-SubCell"/>
</dbReference>
<dbReference type="PANTHER" id="PTHR31326:SF1">
    <property type="entry name" value="PROTEIN CLT2, CHLOROPLASTIC"/>
    <property type="match status" value="1"/>
</dbReference>
<comment type="caution">
    <text evidence="8">The sequence shown here is derived from an EMBL/GenBank/DDBJ whole genome shotgun (WGS) entry which is preliminary data.</text>
</comment>
<dbReference type="PANTHER" id="PTHR31326">
    <property type="entry name" value="PROTEIN CLT2, CHLOROPLASTIC"/>
    <property type="match status" value="1"/>
</dbReference>
<dbReference type="InterPro" id="IPR037185">
    <property type="entry name" value="EmrE-like"/>
</dbReference>
<name>A0A0K9PUB4_ZOSMR</name>
<feature type="transmembrane region" description="Helical" evidence="7">
    <location>
        <begin position="359"/>
        <end position="378"/>
    </location>
</feature>
<keyword evidence="9" id="KW-1185">Reference proteome</keyword>
<feature type="transmembrane region" description="Helical" evidence="7">
    <location>
        <begin position="274"/>
        <end position="295"/>
    </location>
</feature>
<feature type="transmembrane region" description="Helical" evidence="7">
    <location>
        <begin position="81"/>
        <end position="101"/>
    </location>
</feature>
<protein>
    <submittedName>
        <fullName evidence="8">CRT (Chloroquine-resistance transporter)-like transporter 2</fullName>
    </submittedName>
</protein>
<keyword evidence="6 7" id="KW-0472">Membrane</keyword>
<dbReference type="SUPFAM" id="SSF103481">
    <property type="entry name" value="Multidrug resistance efflux transporter EmrE"/>
    <property type="match status" value="1"/>
</dbReference>
<comment type="subcellular location">
    <subcellularLocation>
        <location evidence="1">Membrane</location>
        <topology evidence="1">Multi-pass membrane protein</topology>
    </subcellularLocation>
</comment>
<gene>
    <name evidence="8" type="ORF">ZOSMA_174G00450</name>
</gene>
<feature type="transmembrane region" description="Helical" evidence="7">
    <location>
        <begin position="113"/>
        <end position="132"/>
    </location>
</feature>
<evidence type="ECO:0000256" key="1">
    <source>
        <dbReference type="ARBA" id="ARBA00004141"/>
    </source>
</evidence>
<dbReference type="GO" id="GO:0022857">
    <property type="term" value="F:transmembrane transporter activity"/>
    <property type="evidence" value="ECO:0000318"/>
    <property type="project" value="GO_Central"/>
</dbReference>
<dbReference type="Proteomes" id="UP000036987">
    <property type="component" value="Unassembled WGS sequence"/>
</dbReference>
<feature type="transmembrane region" description="Helical" evidence="7">
    <location>
        <begin position="204"/>
        <end position="223"/>
    </location>
</feature>
<comment type="similarity">
    <text evidence="2">Belongs to the CRT-like transporter family.</text>
</comment>